<feature type="compositionally biased region" description="Polar residues" evidence="1">
    <location>
        <begin position="98"/>
        <end position="113"/>
    </location>
</feature>
<organism>
    <name type="scientific">Ixodes scapularis</name>
    <name type="common">Black-legged tick</name>
    <name type="synonym">Deer tick</name>
    <dbReference type="NCBI Taxonomy" id="6945"/>
    <lineage>
        <taxon>Eukaryota</taxon>
        <taxon>Metazoa</taxon>
        <taxon>Ecdysozoa</taxon>
        <taxon>Arthropoda</taxon>
        <taxon>Chelicerata</taxon>
        <taxon>Arachnida</taxon>
        <taxon>Acari</taxon>
        <taxon>Parasitiformes</taxon>
        <taxon>Ixodida</taxon>
        <taxon>Ixodoidea</taxon>
        <taxon>Ixodidae</taxon>
        <taxon>Ixodinae</taxon>
        <taxon>Ixodes</taxon>
    </lineage>
</organism>
<reference evidence="2 4" key="1">
    <citation type="submission" date="2008-03" db="EMBL/GenBank/DDBJ databases">
        <title>Annotation of Ixodes scapularis.</title>
        <authorList>
            <consortium name="Ixodes scapularis Genome Project Consortium"/>
            <person name="Caler E."/>
            <person name="Hannick L.I."/>
            <person name="Bidwell S."/>
            <person name="Joardar V."/>
            <person name="Thiagarajan M."/>
            <person name="Amedeo P."/>
            <person name="Galinsky K.J."/>
            <person name="Schobel S."/>
            <person name="Inman J."/>
            <person name="Hostetler J."/>
            <person name="Miller J."/>
            <person name="Hammond M."/>
            <person name="Megy K."/>
            <person name="Lawson D."/>
            <person name="Kodira C."/>
            <person name="Sutton G."/>
            <person name="Meyer J."/>
            <person name="Hill C.A."/>
            <person name="Birren B."/>
            <person name="Nene V."/>
            <person name="Collins F."/>
            <person name="Alarcon-Chaidez F."/>
            <person name="Wikel S."/>
            <person name="Strausberg R."/>
        </authorList>
    </citation>
    <scope>NUCLEOTIDE SEQUENCE [LARGE SCALE GENOMIC DNA]</scope>
    <source>
        <strain evidence="4">Wikel</strain>
        <strain evidence="2">Wikel colony</strain>
    </source>
</reference>
<dbReference type="HOGENOM" id="CLU_2139666_0_0_1"/>
<sequence length="113" mass="12296">RRPHRHYRPLTSIWPARTTAAASKHPLLVHKGKPWHGPLAPRPSLCRPAKPFPSLLPARRGHASLPARAAAGQVCRIVAPGHGRTTRNAEIERGGSPTVHTRQASVPKTTTEI</sequence>
<dbReference type="EMBL" id="ABJB010179730">
    <property type="status" value="NOT_ANNOTATED_CDS"/>
    <property type="molecule type" value="Genomic_DNA"/>
</dbReference>
<dbReference type="PaxDb" id="6945-B7PNE6"/>
<keyword evidence="4" id="KW-1185">Reference proteome</keyword>
<evidence type="ECO:0000313" key="3">
    <source>
        <dbReference type="EnsemblMetazoa" id="ISCW018848-PA"/>
    </source>
</evidence>
<reference evidence="3" key="2">
    <citation type="submission" date="2020-05" db="UniProtKB">
        <authorList>
            <consortium name="EnsemblMetazoa"/>
        </authorList>
    </citation>
    <scope>IDENTIFICATION</scope>
    <source>
        <strain evidence="3">wikel</strain>
    </source>
</reference>
<evidence type="ECO:0000313" key="4">
    <source>
        <dbReference type="Proteomes" id="UP000001555"/>
    </source>
</evidence>
<proteinExistence type="predicted"/>
<dbReference type="EMBL" id="ABJB010830159">
    <property type="status" value="NOT_ANNOTATED_CDS"/>
    <property type="molecule type" value="Genomic_DNA"/>
</dbReference>
<dbReference type="VEuPathDB" id="VectorBase:ISCI018848"/>
<feature type="non-terminal residue" evidence="2">
    <location>
        <position position="1"/>
    </location>
</feature>
<dbReference type="EMBL" id="ABJB010282980">
    <property type="status" value="NOT_ANNOTATED_CDS"/>
    <property type="molecule type" value="Genomic_DNA"/>
</dbReference>
<name>B7PNE6_IXOSC</name>
<protein>
    <submittedName>
        <fullName evidence="2 3">Uncharacterized protein</fullName>
    </submittedName>
</protein>
<dbReference type="EMBL" id="ABJB010176498">
    <property type="status" value="NOT_ANNOTATED_CDS"/>
    <property type="molecule type" value="Genomic_DNA"/>
</dbReference>
<dbReference type="EMBL" id="DS752131">
    <property type="protein sequence ID" value="EEC08119.1"/>
    <property type="molecule type" value="Genomic_DNA"/>
</dbReference>
<dbReference type="EnsemblMetazoa" id="ISCW018848-RA">
    <property type="protein sequence ID" value="ISCW018848-PA"/>
    <property type="gene ID" value="ISCW018848"/>
</dbReference>
<dbReference type="Proteomes" id="UP000001555">
    <property type="component" value="Unassembled WGS sequence"/>
</dbReference>
<feature type="region of interest" description="Disordered" evidence="1">
    <location>
        <begin position="80"/>
        <end position="113"/>
    </location>
</feature>
<evidence type="ECO:0000313" key="2">
    <source>
        <dbReference type="EMBL" id="EEC08119.1"/>
    </source>
</evidence>
<evidence type="ECO:0000256" key="1">
    <source>
        <dbReference type="SAM" id="MobiDB-lite"/>
    </source>
</evidence>
<dbReference type="EMBL" id="ABJB011065173">
    <property type="status" value="NOT_ANNOTATED_CDS"/>
    <property type="molecule type" value="Genomic_DNA"/>
</dbReference>
<dbReference type="InParanoid" id="B7PNE6"/>
<dbReference type="VEuPathDB" id="VectorBase:ISCW018848"/>
<dbReference type="EMBL" id="ABJB011011832">
    <property type="status" value="NOT_ANNOTATED_CDS"/>
    <property type="molecule type" value="Genomic_DNA"/>
</dbReference>
<dbReference type="AlphaFoldDB" id="B7PNE6"/>
<gene>
    <name evidence="2" type="ORF">IscW_ISCW018848</name>
</gene>
<accession>B7PNE6</accession>